<dbReference type="EMBL" id="BAABKB010000021">
    <property type="protein sequence ID" value="GAA5020230.1"/>
    <property type="molecule type" value="Genomic_DNA"/>
</dbReference>
<dbReference type="PROSITE" id="PS50043">
    <property type="entry name" value="HTH_LUXR_2"/>
    <property type="match status" value="1"/>
</dbReference>
<keyword evidence="6" id="KW-1185">Reference proteome</keyword>
<evidence type="ECO:0000313" key="6">
    <source>
        <dbReference type="Proteomes" id="UP001501759"/>
    </source>
</evidence>
<evidence type="ECO:0000256" key="1">
    <source>
        <dbReference type="ARBA" id="ARBA00023015"/>
    </source>
</evidence>
<dbReference type="Pfam" id="PF00196">
    <property type="entry name" value="GerE"/>
    <property type="match status" value="1"/>
</dbReference>
<dbReference type="Gene3D" id="3.40.50.2300">
    <property type="match status" value="1"/>
</dbReference>
<dbReference type="SMART" id="SM00421">
    <property type="entry name" value="HTH_LUXR"/>
    <property type="match status" value="1"/>
</dbReference>
<dbReference type="Proteomes" id="UP001501759">
    <property type="component" value="Unassembled WGS sequence"/>
</dbReference>
<name>A0ABP9J6I6_9ACTN</name>
<evidence type="ECO:0000256" key="2">
    <source>
        <dbReference type="ARBA" id="ARBA00023125"/>
    </source>
</evidence>
<dbReference type="PANTHER" id="PTHR43214:SF24">
    <property type="entry name" value="TRANSCRIPTIONAL REGULATORY PROTEIN NARL-RELATED"/>
    <property type="match status" value="1"/>
</dbReference>
<dbReference type="PRINTS" id="PR00038">
    <property type="entry name" value="HTHLUXR"/>
</dbReference>
<dbReference type="InterPro" id="IPR016032">
    <property type="entry name" value="Sig_transdc_resp-reg_C-effctor"/>
</dbReference>
<dbReference type="InterPro" id="IPR039420">
    <property type="entry name" value="WalR-like"/>
</dbReference>
<keyword evidence="1" id="KW-0805">Transcription regulation</keyword>
<evidence type="ECO:0000259" key="4">
    <source>
        <dbReference type="PROSITE" id="PS50043"/>
    </source>
</evidence>
<organism evidence="5 6">
    <name type="scientific">Streptomyces siamensis</name>
    <dbReference type="NCBI Taxonomy" id="1274986"/>
    <lineage>
        <taxon>Bacteria</taxon>
        <taxon>Bacillati</taxon>
        <taxon>Actinomycetota</taxon>
        <taxon>Actinomycetes</taxon>
        <taxon>Kitasatosporales</taxon>
        <taxon>Streptomycetaceae</taxon>
        <taxon>Streptomyces</taxon>
    </lineage>
</organism>
<dbReference type="PANTHER" id="PTHR43214">
    <property type="entry name" value="TWO-COMPONENT RESPONSE REGULATOR"/>
    <property type="match status" value="1"/>
</dbReference>
<protein>
    <recommendedName>
        <fullName evidence="4">HTH luxR-type domain-containing protein</fullName>
    </recommendedName>
</protein>
<evidence type="ECO:0000256" key="3">
    <source>
        <dbReference type="ARBA" id="ARBA00023163"/>
    </source>
</evidence>
<feature type="domain" description="HTH luxR-type" evidence="4">
    <location>
        <begin position="62"/>
        <end position="127"/>
    </location>
</feature>
<dbReference type="InterPro" id="IPR000792">
    <property type="entry name" value="Tscrpt_reg_LuxR_C"/>
</dbReference>
<dbReference type="SUPFAM" id="SSF46894">
    <property type="entry name" value="C-terminal effector domain of the bipartite response regulators"/>
    <property type="match status" value="1"/>
</dbReference>
<gene>
    <name evidence="5" type="ORF">GCM10023335_49710</name>
</gene>
<evidence type="ECO:0000313" key="5">
    <source>
        <dbReference type="EMBL" id="GAA5020230.1"/>
    </source>
</evidence>
<accession>A0ABP9J6I6</accession>
<keyword evidence="2" id="KW-0238">DNA-binding</keyword>
<comment type="caution">
    <text evidence="5">The sequence shown here is derived from an EMBL/GenBank/DDBJ whole genome shotgun (WGS) entry which is preliminary data.</text>
</comment>
<proteinExistence type="predicted"/>
<sequence>MFGAGDGQDVDAALRAGATGLLGAHVTAQQLVDAVETVLAGGFTVTLDSALSACPSRNSDVRPVVETTFTPREQEVLQLLAGGYDSAALADALRLSPLTVKTHISRMLSKVGARDRGQLIAFAYESGLVEPGTVVMPPLADVSPLKVAS</sequence>
<dbReference type="CDD" id="cd06170">
    <property type="entry name" value="LuxR_C_like"/>
    <property type="match status" value="1"/>
</dbReference>
<keyword evidence="3" id="KW-0804">Transcription</keyword>
<reference evidence="6" key="1">
    <citation type="journal article" date="2019" name="Int. J. Syst. Evol. Microbiol.">
        <title>The Global Catalogue of Microorganisms (GCM) 10K type strain sequencing project: providing services to taxonomists for standard genome sequencing and annotation.</title>
        <authorList>
            <consortium name="The Broad Institute Genomics Platform"/>
            <consortium name="The Broad Institute Genome Sequencing Center for Infectious Disease"/>
            <person name="Wu L."/>
            <person name="Ma J."/>
        </authorList>
    </citation>
    <scope>NUCLEOTIDE SEQUENCE [LARGE SCALE GENOMIC DNA]</scope>
    <source>
        <strain evidence="6">JCM 18409</strain>
    </source>
</reference>